<dbReference type="EMBL" id="JACEFO010002359">
    <property type="protein sequence ID" value="KAF8663852.1"/>
    <property type="molecule type" value="Genomic_DNA"/>
</dbReference>
<proteinExistence type="predicted"/>
<name>A0A835ANK2_9POAL</name>
<sequence>MPSPIRLGGGARTQRTRFTATPDRKEALYAMGSSTGVSTAISSTALHRPSLPVCSLHQQNQIMGLGVDLEEAARPADYYESFANPRDDEAPTVWGYRAPGCRSRMSVEDRICIPVLTVTILATVLISGAYIYAAGLNPASFAGAMNPGNPGRVVSPVFGVKLQMNNTCVDRANVVVAYAGVALGWAHAEPWDCEEERRTKEVEVVARDEGIGLPELLRDRMAEETGPV</sequence>
<reference evidence="2" key="1">
    <citation type="submission" date="2020-07" db="EMBL/GenBank/DDBJ databases">
        <title>Genome sequence and genetic diversity analysis of an under-domesticated orphan crop, white fonio (Digitaria exilis).</title>
        <authorList>
            <person name="Bennetzen J.L."/>
            <person name="Chen S."/>
            <person name="Ma X."/>
            <person name="Wang X."/>
            <person name="Yssel A.E.J."/>
            <person name="Chaluvadi S.R."/>
            <person name="Johnson M."/>
            <person name="Gangashetty P."/>
            <person name="Hamidou F."/>
            <person name="Sanogo M.D."/>
            <person name="Zwaenepoel A."/>
            <person name="Wallace J."/>
            <person name="Van De Peer Y."/>
            <person name="Van Deynze A."/>
        </authorList>
    </citation>
    <scope>NUCLEOTIDE SEQUENCE</scope>
    <source>
        <tissue evidence="2">Leaves</tissue>
    </source>
</reference>
<evidence type="ECO:0000313" key="3">
    <source>
        <dbReference type="Proteomes" id="UP000636709"/>
    </source>
</evidence>
<gene>
    <name evidence="2" type="ORF">HU200_055187</name>
</gene>
<dbReference type="OrthoDB" id="685418at2759"/>
<evidence type="ECO:0000256" key="1">
    <source>
        <dbReference type="SAM" id="Phobius"/>
    </source>
</evidence>
<keyword evidence="3" id="KW-1185">Reference proteome</keyword>
<keyword evidence="1" id="KW-0472">Membrane</keyword>
<comment type="caution">
    <text evidence="2">The sequence shown here is derived from an EMBL/GenBank/DDBJ whole genome shotgun (WGS) entry which is preliminary data.</text>
</comment>
<feature type="transmembrane region" description="Helical" evidence="1">
    <location>
        <begin position="111"/>
        <end position="133"/>
    </location>
</feature>
<accession>A0A835ANK2</accession>
<dbReference type="PANTHER" id="PTHR33994:SF27">
    <property type="entry name" value="OS01G0771700 PROTEIN"/>
    <property type="match status" value="1"/>
</dbReference>
<organism evidence="2 3">
    <name type="scientific">Digitaria exilis</name>
    <dbReference type="NCBI Taxonomy" id="1010633"/>
    <lineage>
        <taxon>Eukaryota</taxon>
        <taxon>Viridiplantae</taxon>
        <taxon>Streptophyta</taxon>
        <taxon>Embryophyta</taxon>
        <taxon>Tracheophyta</taxon>
        <taxon>Spermatophyta</taxon>
        <taxon>Magnoliopsida</taxon>
        <taxon>Liliopsida</taxon>
        <taxon>Poales</taxon>
        <taxon>Poaceae</taxon>
        <taxon>PACMAD clade</taxon>
        <taxon>Panicoideae</taxon>
        <taxon>Panicodae</taxon>
        <taxon>Paniceae</taxon>
        <taxon>Anthephorinae</taxon>
        <taxon>Digitaria</taxon>
    </lineage>
</organism>
<keyword evidence="1" id="KW-0812">Transmembrane</keyword>
<protein>
    <submittedName>
        <fullName evidence="2">Uncharacterized protein</fullName>
    </submittedName>
</protein>
<keyword evidence="1" id="KW-1133">Transmembrane helix</keyword>
<evidence type="ECO:0000313" key="2">
    <source>
        <dbReference type="EMBL" id="KAF8663852.1"/>
    </source>
</evidence>
<dbReference type="AlphaFoldDB" id="A0A835ANK2"/>
<dbReference type="PANTHER" id="PTHR33994">
    <property type="entry name" value="OS04G0515000 PROTEIN"/>
    <property type="match status" value="1"/>
</dbReference>
<dbReference type="Proteomes" id="UP000636709">
    <property type="component" value="Unassembled WGS sequence"/>
</dbReference>